<sequence length="566" mass="66750">MLIQLIFTGLWSIKFVTGGGSLQKLGVISGDHSACPLCDLIFHPHDLKFSDVGQSSDLEKYPISNFKETEVASTSEYCVHPEALFDQFINGLKKLDYFTNQICMIESWKRNQKEVISLYVDSKEISILFSELKKQLKQNKGPEEYLLAKKLLKKTQRNLSALKHLRLLSLGNFNPKIQDSKFSNMILSYHNKSQVSEYIQASNLNIFDLNSSESNQDFGQPFLEELKKLLANKSIRKYFVELEHKNLFKKVIFWRYAFKTIEFLLVNKFVSEEAVRRLFHDEEIVKQVNIYTSACFLHEISSSLIGSPFDFTEHWYWDSLNVSFKALTKDDRTIIKFSFLLWNISHISSKVPELEHMNDWKIFKVSFLEENQYIRKIMSRKGILNDQKNQNNSRLDHLAVFEEDCEKIMNVLVILMQYNLEHHKINNPKLRDLTFLVCELLDSIANEFSPDSIKRNSEEKPERFVNFEDQFKLVLLYSRIKEVKETLTKFLQFIQNGNLSPHYSHLERKKIHETYYTRLLEDLTQFKDVYCRVEKRNDHLSEWLKYQVSMGYLAHGDQAWLKKLVK</sequence>
<reference evidence="2 3" key="1">
    <citation type="submission" date="2019-05" db="EMBL/GenBank/DDBJ databases">
        <title>Emergence of the Ug99 lineage of the wheat stem rust pathogen through somatic hybridization.</title>
        <authorList>
            <person name="Li F."/>
            <person name="Upadhyaya N.M."/>
            <person name="Sperschneider J."/>
            <person name="Matny O."/>
            <person name="Nguyen-Phuc H."/>
            <person name="Mago R."/>
            <person name="Raley C."/>
            <person name="Miller M.E."/>
            <person name="Silverstein K.A.T."/>
            <person name="Henningsen E."/>
            <person name="Hirsch C.D."/>
            <person name="Visser B."/>
            <person name="Pretorius Z.A."/>
            <person name="Steffenson B.J."/>
            <person name="Schwessinger B."/>
            <person name="Dodds P.N."/>
            <person name="Figueroa M."/>
        </authorList>
    </citation>
    <scope>NUCLEOTIDE SEQUENCE [LARGE SCALE GENOMIC DNA]</scope>
    <source>
        <strain evidence="2">21-0</strain>
    </source>
</reference>
<dbReference type="OrthoDB" id="10458083at2759"/>
<proteinExistence type="predicted"/>
<evidence type="ECO:0000313" key="3">
    <source>
        <dbReference type="Proteomes" id="UP000324748"/>
    </source>
</evidence>
<dbReference type="AlphaFoldDB" id="A0A5B0PAE5"/>
<organism evidence="2 3">
    <name type="scientific">Puccinia graminis f. sp. tritici</name>
    <dbReference type="NCBI Taxonomy" id="56615"/>
    <lineage>
        <taxon>Eukaryota</taxon>
        <taxon>Fungi</taxon>
        <taxon>Dikarya</taxon>
        <taxon>Basidiomycota</taxon>
        <taxon>Pucciniomycotina</taxon>
        <taxon>Pucciniomycetes</taxon>
        <taxon>Pucciniales</taxon>
        <taxon>Pucciniaceae</taxon>
        <taxon>Puccinia</taxon>
    </lineage>
</organism>
<feature type="signal peptide" evidence="1">
    <location>
        <begin position="1"/>
        <end position="18"/>
    </location>
</feature>
<evidence type="ECO:0000256" key="1">
    <source>
        <dbReference type="SAM" id="SignalP"/>
    </source>
</evidence>
<accession>A0A5B0PAE5</accession>
<dbReference type="EMBL" id="VSWC01000066">
    <property type="protein sequence ID" value="KAA1097574.1"/>
    <property type="molecule type" value="Genomic_DNA"/>
</dbReference>
<dbReference type="Proteomes" id="UP000324748">
    <property type="component" value="Unassembled WGS sequence"/>
</dbReference>
<name>A0A5B0PAE5_PUCGR</name>
<gene>
    <name evidence="2" type="ORF">PGT21_011977</name>
</gene>
<feature type="chain" id="PRO_5022828767" evidence="1">
    <location>
        <begin position="19"/>
        <end position="566"/>
    </location>
</feature>
<comment type="caution">
    <text evidence="2">The sequence shown here is derived from an EMBL/GenBank/DDBJ whole genome shotgun (WGS) entry which is preliminary data.</text>
</comment>
<evidence type="ECO:0000313" key="2">
    <source>
        <dbReference type="EMBL" id="KAA1097574.1"/>
    </source>
</evidence>
<keyword evidence="3" id="KW-1185">Reference proteome</keyword>
<keyword evidence="1" id="KW-0732">Signal</keyword>
<protein>
    <submittedName>
        <fullName evidence="2">Uncharacterized protein</fullName>
    </submittedName>
</protein>